<dbReference type="AlphaFoldDB" id="A0A0W8G529"/>
<organism evidence="2">
    <name type="scientific">hydrocarbon metagenome</name>
    <dbReference type="NCBI Taxonomy" id="938273"/>
    <lineage>
        <taxon>unclassified sequences</taxon>
        <taxon>metagenomes</taxon>
        <taxon>ecological metagenomes</taxon>
    </lineage>
</organism>
<evidence type="ECO:0008006" key="3">
    <source>
        <dbReference type="Google" id="ProtNLM"/>
    </source>
</evidence>
<proteinExistence type="inferred from homology"/>
<dbReference type="InterPro" id="IPR006442">
    <property type="entry name" value="Antitoxin_Phd/YefM"/>
</dbReference>
<evidence type="ECO:0000256" key="1">
    <source>
        <dbReference type="ARBA" id="ARBA00009981"/>
    </source>
</evidence>
<dbReference type="EMBL" id="LNQE01000242">
    <property type="protein sequence ID" value="KUG28251.1"/>
    <property type="molecule type" value="Genomic_DNA"/>
</dbReference>
<dbReference type="NCBIfam" id="TIGR01552">
    <property type="entry name" value="phd_fam"/>
    <property type="match status" value="1"/>
</dbReference>
<name>A0A0W8G529_9ZZZZ</name>
<sequence length="75" mass="8325">MIQTTATNLRKNLFAFLEKVGEGETVTVTKGGKVVARILPEQRSDWRMKMPPGPKLLVPVDEAFAPMPDEWGDLA</sequence>
<gene>
    <name evidence="2" type="ORF">ASZ90_001885</name>
</gene>
<dbReference type="InterPro" id="IPR036165">
    <property type="entry name" value="YefM-like_sf"/>
</dbReference>
<comment type="caution">
    <text evidence="2">The sequence shown here is derived from an EMBL/GenBank/DDBJ whole genome shotgun (WGS) entry which is preliminary data.</text>
</comment>
<comment type="similarity">
    <text evidence="1">Belongs to the phD/YefM antitoxin family.</text>
</comment>
<protein>
    <recommendedName>
        <fullName evidence="3">Antitoxin</fullName>
    </recommendedName>
</protein>
<accession>A0A0W8G529</accession>
<dbReference type="Pfam" id="PF02604">
    <property type="entry name" value="PhdYeFM_antitox"/>
    <property type="match status" value="1"/>
</dbReference>
<reference evidence="2" key="1">
    <citation type="journal article" date="2015" name="Proc. Natl. Acad. Sci. U.S.A.">
        <title>Networks of energetic and metabolic interactions define dynamics in microbial communities.</title>
        <authorList>
            <person name="Embree M."/>
            <person name="Liu J.K."/>
            <person name="Al-Bassam M.M."/>
            <person name="Zengler K."/>
        </authorList>
    </citation>
    <scope>NUCLEOTIDE SEQUENCE</scope>
</reference>
<dbReference type="SUPFAM" id="SSF143120">
    <property type="entry name" value="YefM-like"/>
    <property type="match status" value="1"/>
</dbReference>
<evidence type="ECO:0000313" key="2">
    <source>
        <dbReference type="EMBL" id="KUG28251.1"/>
    </source>
</evidence>
<dbReference type="Gene3D" id="3.40.1620.10">
    <property type="entry name" value="YefM-like domain"/>
    <property type="match status" value="1"/>
</dbReference>